<comment type="similarity">
    <text evidence="1">Belongs to the PhzF family.</text>
</comment>
<protein>
    <submittedName>
        <fullName evidence="4">Phenazine biosynthesis PhzC/PhzF protein</fullName>
    </submittedName>
</protein>
<reference evidence="4 5" key="1">
    <citation type="submission" date="2008-03" db="EMBL/GenBank/DDBJ databases">
        <title>Sequencing of the draft genome and assembly of Burkholderia ambifaria MEX-5.</title>
        <authorList>
            <consortium name="US DOE Joint Genome Institute (JGI-PGF)"/>
            <person name="Copeland A."/>
            <person name="Lucas S."/>
            <person name="Lapidus A."/>
            <person name="Glavina del Rio T."/>
            <person name="Dalin E."/>
            <person name="Tice H."/>
            <person name="Bruce D."/>
            <person name="Goodwin L."/>
            <person name="Pitluck S."/>
            <person name="Larimer F."/>
            <person name="Land M.L."/>
            <person name="Hauser L."/>
            <person name="Tiedje J."/>
            <person name="Richardson P."/>
        </authorList>
    </citation>
    <scope>NUCLEOTIDE SEQUENCE [LARGE SCALE GENOMIC DNA]</scope>
    <source>
        <strain evidence="4 5">MEX-5</strain>
    </source>
</reference>
<proteinExistence type="inferred from homology"/>
<dbReference type="PANTHER" id="PTHR13774">
    <property type="entry name" value="PHENAZINE BIOSYNTHESIS PROTEIN"/>
    <property type="match status" value="1"/>
</dbReference>
<dbReference type="GO" id="GO:0005737">
    <property type="term" value="C:cytoplasm"/>
    <property type="evidence" value="ECO:0007669"/>
    <property type="project" value="TreeGrafter"/>
</dbReference>
<dbReference type="RefSeq" id="WP_006757589.1">
    <property type="nucleotide sequence ID" value="NZ_ABLK01000033.1"/>
</dbReference>
<keyword evidence="2" id="KW-0413">Isomerase</keyword>
<accession>B1T1E2</accession>
<dbReference type="AlphaFoldDB" id="B1T1E2"/>
<gene>
    <name evidence="4" type="ORF">BamMEX5DRAFT_1608</name>
</gene>
<dbReference type="EMBL" id="ABLK01000033">
    <property type="protein sequence ID" value="EDT42655.1"/>
    <property type="molecule type" value="Genomic_DNA"/>
</dbReference>
<dbReference type="PANTHER" id="PTHR13774:SF17">
    <property type="entry name" value="PHENAZINE BIOSYNTHESIS-LIKE DOMAIN-CONTAINING PROTEIN"/>
    <property type="match status" value="1"/>
</dbReference>
<dbReference type="Pfam" id="PF02567">
    <property type="entry name" value="PhzC-PhzF"/>
    <property type="match status" value="1"/>
</dbReference>
<organism evidence="4 5">
    <name type="scientific">Burkholderia ambifaria MEX-5</name>
    <dbReference type="NCBI Taxonomy" id="396597"/>
    <lineage>
        <taxon>Bacteria</taxon>
        <taxon>Pseudomonadati</taxon>
        <taxon>Pseudomonadota</taxon>
        <taxon>Betaproteobacteria</taxon>
        <taxon>Burkholderiales</taxon>
        <taxon>Burkholderiaceae</taxon>
        <taxon>Burkholderia</taxon>
        <taxon>Burkholderia cepacia complex</taxon>
    </lineage>
</organism>
<name>B1T1E2_9BURK</name>
<evidence type="ECO:0000256" key="1">
    <source>
        <dbReference type="ARBA" id="ARBA00008270"/>
    </source>
</evidence>
<dbReference type="Gene3D" id="3.10.310.10">
    <property type="entry name" value="Diaminopimelate Epimerase, Chain A, domain 1"/>
    <property type="match status" value="2"/>
</dbReference>
<evidence type="ECO:0000313" key="4">
    <source>
        <dbReference type="EMBL" id="EDT42655.1"/>
    </source>
</evidence>
<feature type="active site" evidence="3">
    <location>
        <position position="47"/>
    </location>
</feature>
<sequence length="294" mass="30366">MIRHGAQVHAFSANGQRGNAAFVFATDAHERVDIGACTAMAERLQGEVTWIVRGATPSGLGLRFFTPGGEIAFCGHGTLAAAAWRAGHDDGGTEQVFDVGGATIRVGQDAHGRWSYLQEAGRAQRIDDSDALADALAALGLPNPDELRAAGATLARSIGAPREKLFVALPDAAALHDIAIDPARRDALCMRVDTTGLYVYAVCGDAPPGLVARHFPLRCGTQEDMATAGIAPTVVRHAGFPDDAGDVVIDQGGPDCANARLVVSMAGPGTALRVAGECVFVRDVPLVGVVGPAS</sequence>
<dbReference type="InterPro" id="IPR003719">
    <property type="entry name" value="Phenazine_PhzF-like"/>
</dbReference>
<comment type="caution">
    <text evidence="4">The sequence shown here is derived from an EMBL/GenBank/DDBJ whole genome shotgun (WGS) entry which is preliminary data.</text>
</comment>
<evidence type="ECO:0000256" key="2">
    <source>
        <dbReference type="ARBA" id="ARBA00023235"/>
    </source>
</evidence>
<dbReference type="Proteomes" id="UP000004814">
    <property type="component" value="Unassembled WGS sequence"/>
</dbReference>
<dbReference type="SUPFAM" id="SSF54506">
    <property type="entry name" value="Diaminopimelate epimerase-like"/>
    <property type="match status" value="1"/>
</dbReference>
<evidence type="ECO:0000256" key="3">
    <source>
        <dbReference type="PIRSR" id="PIRSR016184-1"/>
    </source>
</evidence>
<dbReference type="PATRIC" id="fig|396597.7.peg.6731"/>
<evidence type="ECO:0000313" key="5">
    <source>
        <dbReference type="Proteomes" id="UP000004814"/>
    </source>
</evidence>
<dbReference type="PIRSF" id="PIRSF016184">
    <property type="entry name" value="PhzC_PhzF"/>
    <property type="match status" value="1"/>
</dbReference>
<dbReference type="GO" id="GO:0016853">
    <property type="term" value="F:isomerase activity"/>
    <property type="evidence" value="ECO:0007669"/>
    <property type="project" value="UniProtKB-KW"/>
</dbReference>